<evidence type="ECO:0000313" key="2">
    <source>
        <dbReference type="EMBL" id="MDQ0585856.1"/>
    </source>
</evidence>
<protein>
    <recommendedName>
        <fullName evidence="4">DUF3099 domain-containing protein</fullName>
    </recommendedName>
</protein>
<dbReference type="RefSeq" id="WP_307167927.1">
    <property type="nucleotide sequence ID" value="NZ_JAUSWV010000003.1"/>
</dbReference>
<accession>A0ABU0P392</accession>
<keyword evidence="1" id="KW-1133">Transmembrane helix</keyword>
<proteinExistence type="predicted"/>
<dbReference type="Pfam" id="PF11298">
    <property type="entry name" value="DUF3099"/>
    <property type="match status" value="1"/>
</dbReference>
<comment type="caution">
    <text evidence="2">The sequence shown here is derived from an EMBL/GenBank/DDBJ whole genome shotgun (WGS) entry which is preliminary data.</text>
</comment>
<feature type="transmembrane region" description="Helical" evidence="1">
    <location>
        <begin position="57"/>
        <end position="81"/>
    </location>
</feature>
<sequence>MSRTPWRRAGPRTESITRARTGLSEDLRGRQRRYIVAMLVRSACVVLMAVTWSRWPAVAVCALVAGVVIPYVAVVAAQAGWRQQRGTRIALVEVRDEPVTRVPLEPTLILPPERNNAA</sequence>
<evidence type="ECO:0000313" key="3">
    <source>
        <dbReference type="Proteomes" id="UP001230654"/>
    </source>
</evidence>
<dbReference type="Proteomes" id="UP001230654">
    <property type="component" value="Unassembled WGS sequence"/>
</dbReference>
<feature type="transmembrane region" description="Helical" evidence="1">
    <location>
        <begin position="34"/>
        <end position="51"/>
    </location>
</feature>
<name>A0ABU0P392_STRRH</name>
<reference evidence="2 3" key="1">
    <citation type="submission" date="2023-07" db="EMBL/GenBank/DDBJ databases">
        <title>Comparative genomics of wheat-associated soil bacteria to identify genetic determinants of phenazine resistance.</title>
        <authorList>
            <person name="Mouncey N."/>
        </authorList>
    </citation>
    <scope>NUCLEOTIDE SEQUENCE [LARGE SCALE GENOMIC DNA]</scope>
    <source>
        <strain evidence="2 3">B2I6</strain>
    </source>
</reference>
<organism evidence="2 3">
    <name type="scientific">Streptomyces rishiriensis</name>
    <dbReference type="NCBI Taxonomy" id="68264"/>
    <lineage>
        <taxon>Bacteria</taxon>
        <taxon>Bacillati</taxon>
        <taxon>Actinomycetota</taxon>
        <taxon>Actinomycetes</taxon>
        <taxon>Kitasatosporales</taxon>
        <taxon>Streptomycetaceae</taxon>
        <taxon>Streptomyces</taxon>
    </lineage>
</organism>
<evidence type="ECO:0008006" key="4">
    <source>
        <dbReference type="Google" id="ProtNLM"/>
    </source>
</evidence>
<keyword evidence="3" id="KW-1185">Reference proteome</keyword>
<dbReference type="EMBL" id="JAUSWV010000003">
    <property type="protein sequence ID" value="MDQ0585856.1"/>
    <property type="molecule type" value="Genomic_DNA"/>
</dbReference>
<dbReference type="InterPro" id="IPR021449">
    <property type="entry name" value="DUF3099"/>
</dbReference>
<gene>
    <name evidence="2" type="ORF">QF030_008124</name>
</gene>
<keyword evidence="1" id="KW-0472">Membrane</keyword>
<keyword evidence="1" id="KW-0812">Transmembrane</keyword>
<evidence type="ECO:0000256" key="1">
    <source>
        <dbReference type="SAM" id="Phobius"/>
    </source>
</evidence>